<evidence type="ECO:0000256" key="2">
    <source>
        <dbReference type="SAM" id="SignalP"/>
    </source>
</evidence>
<organism evidence="3 4">
    <name type="scientific">Streptomyces pacificus</name>
    <dbReference type="NCBI Taxonomy" id="2705029"/>
    <lineage>
        <taxon>Bacteria</taxon>
        <taxon>Bacillati</taxon>
        <taxon>Actinomycetota</taxon>
        <taxon>Actinomycetes</taxon>
        <taxon>Kitasatosporales</taxon>
        <taxon>Streptomycetaceae</taxon>
        <taxon>Streptomyces</taxon>
    </lineage>
</organism>
<feature type="chain" id="PRO_5025493352" description="Secreted protein" evidence="2">
    <location>
        <begin position="30"/>
        <end position="166"/>
    </location>
</feature>
<evidence type="ECO:0000256" key="1">
    <source>
        <dbReference type="SAM" id="MobiDB-lite"/>
    </source>
</evidence>
<feature type="region of interest" description="Disordered" evidence="1">
    <location>
        <begin position="28"/>
        <end position="47"/>
    </location>
</feature>
<name>A0A6A0ALV3_9ACTN</name>
<keyword evidence="4" id="KW-1185">Reference proteome</keyword>
<dbReference type="AlphaFoldDB" id="A0A6A0ALV3"/>
<feature type="signal peptide" evidence="2">
    <location>
        <begin position="1"/>
        <end position="29"/>
    </location>
</feature>
<evidence type="ECO:0008006" key="5">
    <source>
        <dbReference type="Google" id="ProtNLM"/>
    </source>
</evidence>
<gene>
    <name evidence="3" type="ORF">SCWH03_01210</name>
</gene>
<keyword evidence="2" id="KW-0732">Signal</keyword>
<evidence type="ECO:0000313" key="4">
    <source>
        <dbReference type="Proteomes" id="UP000484988"/>
    </source>
</evidence>
<sequence length="166" mass="18100">MQRHKLRTGAVIFAATVLAVGLVPATASASPSSYPSQSRSASVSASSSVTARPDDEVVVVDCFMKAQVRPSEFLIACGDGNSGLTQLRWSSWGPRFAFASGLNVVNDCKPYCAAGTFRSYPVNVRLERPEAWEKAPDRQRYGQLHLSFPGSRPEHLPPEVTYRLWG</sequence>
<reference evidence="3 4" key="1">
    <citation type="submission" date="2020-02" db="EMBL/GenBank/DDBJ databases">
        <title>Whole Genome Shotgun Sequence of Streptomyces sp. strain CWH03.</title>
        <authorList>
            <person name="Dohra H."/>
            <person name="Kodani S."/>
            <person name="Yamamura H."/>
        </authorList>
    </citation>
    <scope>NUCLEOTIDE SEQUENCE [LARGE SCALE GENOMIC DNA]</scope>
    <source>
        <strain evidence="3 4">CWH03</strain>
    </source>
</reference>
<protein>
    <recommendedName>
        <fullName evidence="5">Secreted protein</fullName>
    </recommendedName>
</protein>
<comment type="caution">
    <text evidence="3">The sequence shown here is derived from an EMBL/GenBank/DDBJ whole genome shotgun (WGS) entry which is preliminary data.</text>
</comment>
<dbReference type="Proteomes" id="UP000484988">
    <property type="component" value="Unassembled WGS sequence"/>
</dbReference>
<dbReference type="EMBL" id="BLLG01000001">
    <property type="protein sequence ID" value="GFH33920.1"/>
    <property type="molecule type" value="Genomic_DNA"/>
</dbReference>
<proteinExistence type="predicted"/>
<accession>A0A6A0ALV3</accession>
<evidence type="ECO:0000313" key="3">
    <source>
        <dbReference type="EMBL" id="GFH33920.1"/>
    </source>
</evidence>